<reference evidence="2 3" key="1">
    <citation type="submission" date="2023-07" db="EMBL/GenBank/DDBJ databases">
        <title>Sorghum-associated microbial communities from plants grown in Nebraska, USA.</title>
        <authorList>
            <person name="Schachtman D."/>
        </authorList>
    </citation>
    <scope>NUCLEOTIDE SEQUENCE [LARGE SCALE GENOMIC DNA]</scope>
    <source>
        <strain evidence="2 3">BE167</strain>
    </source>
</reference>
<dbReference type="Proteomes" id="UP001252243">
    <property type="component" value="Unassembled WGS sequence"/>
</dbReference>
<comment type="caution">
    <text evidence="2">The sequence shown here is derived from an EMBL/GenBank/DDBJ whole genome shotgun (WGS) entry which is preliminary data.</text>
</comment>
<feature type="domain" description="DUF4357" evidence="1">
    <location>
        <begin position="225"/>
        <end position="277"/>
    </location>
</feature>
<dbReference type="CDD" id="cd10447">
    <property type="entry name" value="GIY-YIG_unchar_2"/>
    <property type="match status" value="1"/>
</dbReference>
<name>A0ABU1UEF8_9MICC</name>
<keyword evidence="3" id="KW-1185">Reference proteome</keyword>
<evidence type="ECO:0000259" key="1">
    <source>
        <dbReference type="Pfam" id="PF14267"/>
    </source>
</evidence>
<dbReference type="RefSeq" id="WP_310058524.1">
    <property type="nucleotide sequence ID" value="NZ_JAVDVQ010000012.1"/>
</dbReference>
<dbReference type="EMBL" id="JAVDVQ010000012">
    <property type="protein sequence ID" value="MDR7083574.1"/>
    <property type="molecule type" value="Genomic_DNA"/>
</dbReference>
<organism evidence="2 3">
    <name type="scientific">Arthrobacter ginsengisoli</name>
    <dbReference type="NCBI Taxonomy" id="1356565"/>
    <lineage>
        <taxon>Bacteria</taxon>
        <taxon>Bacillati</taxon>
        <taxon>Actinomycetota</taxon>
        <taxon>Actinomycetes</taxon>
        <taxon>Micrococcales</taxon>
        <taxon>Micrococcaceae</taxon>
        <taxon>Arthrobacter</taxon>
    </lineage>
</organism>
<accession>A0ABU1UEF8</accession>
<evidence type="ECO:0000313" key="3">
    <source>
        <dbReference type="Proteomes" id="UP001252243"/>
    </source>
</evidence>
<evidence type="ECO:0000313" key="2">
    <source>
        <dbReference type="EMBL" id="MDR7083574.1"/>
    </source>
</evidence>
<protein>
    <recommendedName>
        <fullName evidence="1">DUF4357 domain-containing protein</fullName>
    </recommendedName>
</protein>
<proteinExistence type="predicted"/>
<gene>
    <name evidence="2" type="ORF">J2X01_002869</name>
</gene>
<sequence length="304" mass="33155">MNLRPQTIQIFLPQGDPSGIRQAEITTRTVRVFEIPRPLLAEFTKMPEARQVGLYFLFGPSDEEAPRCYIGQTQNVGTRLAQHASGKEFWERALVAVSLTNTWTSTHVAYLEWLSIQRATAAARFALENGNSASNPHTPVPLEWECQEYMETVSMLLATLGYPVHQELQSVPRAAVGMQHEELILRERGCNATAYANASGLVVRRGSRGNAVPAPSAEPGLIKRRESLLAQGIATIEGAQIVFQQDHQFNSPSGAAAAVVGGSVNGRTAWKTVDGRTFDALERDRLAPAAIQGDLYGTAQGNDM</sequence>
<dbReference type="InterPro" id="IPR025579">
    <property type="entry name" value="DUF4357"/>
</dbReference>
<dbReference type="Pfam" id="PF14267">
    <property type="entry name" value="DUF4357"/>
    <property type="match status" value="1"/>
</dbReference>